<dbReference type="InterPro" id="IPR029058">
    <property type="entry name" value="AB_hydrolase_fold"/>
</dbReference>
<proteinExistence type="predicted"/>
<evidence type="ECO:0000313" key="3">
    <source>
        <dbReference type="Proteomes" id="UP001515100"/>
    </source>
</evidence>
<keyword evidence="3" id="KW-1185">Reference proteome</keyword>
<reference evidence="2" key="1">
    <citation type="submission" date="2019-09" db="EMBL/GenBank/DDBJ databases">
        <authorList>
            <person name="Li J."/>
        </authorList>
    </citation>
    <scope>NUCLEOTIDE SEQUENCE [LARGE SCALE GENOMIC DNA]</scope>
    <source>
        <strain evidence="2">NRBC 14897</strain>
    </source>
</reference>
<dbReference type="Pfam" id="PF12146">
    <property type="entry name" value="Hydrolase_4"/>
    <property type="match status" value="1"/>
</dbReference>
<dbReference type="RefSeq" id="WP_129180666.1">
    <property type="nucleotide sequence ID" value="NZ_JAGIOG010000001.1"/>
</dbReference>
<keyword evidence="2" id="KW-0378">Hydrolase</keyword>
<dbReference type="EMBL" id="SDPP02000001">
    <property type="protein sequence ID" value="KAA1380319.1"/>
    <property type="molecule type" value="Genomic_DNA"/>
</dbReference>
<comment type="caution">
    <text evidence="2">The sequence shown here is derived from an EMBL/GenBank/DDBJ whole genome shotgun (WGS) entry which is preliminary data.</text>
</comment>
<organism evidence="2 3">
    <name type="scientific">Aeromicrobium fastidiosum</name>
    <dbReference type="NCBI Taxonomy" id="52699"/>
    <lineage>
        <taxon>Bacteria</taxon>
        <taxon>Bacillati</taxon>
        <taxon>Actinomycetota</taxon>
        <taxon>Actinomycetes</taxon>
        <taxon>Propionibacteriales</taxon>
        <taxon>Nocardioidaceae</taxon>
        <taxon>Aeromicrobium</taxon>
    </lineage>
</organism>
<sequence>MTTQEYGPGRHVEVIGHPERGIVLLWHGMSVDHGSCLLPLARRLADGGAMALAVDWDPTAADGGRSDLLSSVRHARDTAALHGLDPDDLVVVGWSLGGTAAVSLAVHAKRLGIDLGGVVLVAPAGSPHVVDPISGSRLPTPLPPGEGRCRVDVVYGTADTVTPPDVVGGLELRLRAAGWSTSLHAVDTDHGGVVGARYHPRTEQYLPSTDAAALTALGHVATIVLDAVG</sequence>
<dbReference type="Gene3D" id="3.40.50.1820">
    <property type="entry name" value="alpha/beta hydrolase"/>
    <property type="match status" value="1"/>
</dbReference>
<accession>A0A641AQV7</accession>
<evidence type="ECO:0000259" key="1">
    <source>
        <dbReference type="Pfam" id="PF12146"/>
    </source>
</evidence>
<dbReference type="AlphaFoldDB" id="A0A641AQV7"/>
<feature type="domain" description="Serine aminopeptidase S33" evidence="1">
    <location>
        <begin position="19"/>
        <end position="128"/>
    </location>
</feature>
<dbReference type="InterPro" id="IPR022742">
    <property type="entry name" value="Hydrolase_4"/>
</dbReference>
<dbReference type="SUPFAM" id="SSF53474">
    <property type="entry name" value="alpha/beta-Hydrolases"/>
    <property type="match status" value="1"/>
</dbReference>
<dbReference type="Proteomes" id="UP001515100">
    <property type="component" value="Unassembled WGS sequence"/>
</dbReference>
<protein>
    <submittedName>
        <fullName evidence="2">Alpha/beta fold hydrolase</fullName>
    </submittedName>
</protein>
<dbReference type="OrthoDB" id="3789848at2"/>
<evidence type="ECO:0000313" key="2">
    <source>
        <dbReference type="EMBL" id="KAA1380319.1"/>
    </source>
</evidence>
<gene>
    <name evidence="2" type="ORF">ESP62_003750</name>
</gene>
<name>A0A641AQV7_9ACTN</name>
<dbReference type="GO" id="GO:0016787">
    <property type="term" value="F:hydrolase activity"/>
    <property type="evidence" value="ECO:0007669"/>
    <property type="project" value="UniProtKB-KW"/>
</dbReference>